<keyword evidence="4" id="KW-0206">Cytoskeleton</keyword>
<evidence type="ECO:0000313" key="7">
    <source>
        <dbReference type="Proteomes" id="UP000276834"/>
    </source>
</evidence>
<dbReference type="GO" id="GO:0005813">
    <property type="term" value="C:centrosome"/>
    <property type="evidence" value="ECO:0007669"/>
    <property type="project" value="UniProtKB-SubCell"/>
</dbReference>
<keyword evidence="2" id="KW-0963">Cytoplasm</keyword>
<dbReference type="OrthoDB" id="5799458at2759"/>
<dbReference type="GO" id="GO:0034454">
    <property type="term" value="P:microtubule anchoring at centrosome"/>
    <property type="evidence" value="ECO:0007669"/>
    <property type="project" value="TreeGrafter"/>
</dbReference>
<evidence type="ECO:0000256" key="2">
    <source>
        <dbReference type="ARBA" id="ARBA00022490"/>
    </source>
</evidence>
<keyword evidence="7" id="KW-1185">Reference proteome</keyword>
<comment type="subcellular location">
    <subcellularLocation>
        <location evidence="1">Cytoplasm</location>
        <location evidence="1">Cytoskeleton</location>
        <location evidence="1">Microtubule organizing center</location>
        <location evidence="1">Centrosome</location>
    </subcellularLocation>
</comment>
<dbReference type="AlphaFoldDB" id="A0A3L8RWW4"/>
<protein>
    <recommendedName>
        <fullName evidence="8">Ninein-like protein</fullName>
    </recommendedName>
</protein>
<evidence type="ECO:0000256" key="5">
    <source>
        <dbReference type="SAM" id="Coils"/>
    </source>
</evidence>
<accession>A0A3L8RWW4</accession>
<dbReference type="Proteomes" id="UP000276834">
    <property type="component" value="Unassembled WGS sequence"/>
</dbReference>
<evidence type="ECO:0008006" key="8">
    <source>
        <dbReference type="Google" id="ProtNLM"/>
    </source>
</evidence>
<name>A0A3L8RWW4_CHLGU</name>
<feature type="coiled-coil region" evidence="5">
    <location>
        <begin position="292"/>
        <end position="358"/>
    </location>
</feature>
<evidence type="ECO:0000256" key="4">
    <source>
        <dbReference type="ARBA" id="ARBA00023212"/>
    </source>
</evidence>
<evidence type="ECO:0000256" key="3">
    <source>
        <dbReference type="ARBA" id="ARBA00022553"/>
    </source>
</evidence>
<evidence type="ECO:0000313" key="6">
    <source>
        <dbReference type="EMBL" id="RLV88758.1"/>
    </source>
</evidence>
<feature type="coiled-coil region" evidence="5">
    <location>
        <begin position="221"/>
        <end position="262"/>
    </location>
</feature>
<proteinExistence type="predicted"/>
<dbReference type="EMBL" id="QUSF01000172">
    <property type="protein sequence ID" value="RLV88758.1"/>
    <property type="molecule type" value="Genomic_DNA"/>
</dbReference>
<keyword evidence="3" id="KW-0597">Phosphoprotein</keyword>
<dbReference type="PANTHER" id="PTHR18905:SF12">
    <property type="entry name" value="NINEIN-LIKE PROTEIN"/>
    <property type="match status" value="1"/>
</dbReference>
<sequence>MRFVKRILVDGLDRQLREVISTNLGLAPLTHSCGFFSSASEEAACPSGQATWAHITSPALAKTLDLPSLNLSLPPEPWKDLRRSSGSLVLPGSVVRQSSSTEEQESLAGLPAALDTTLMVPSSGLQHAAGTSYRYKLQCLWSQVRQIARERDKARLGLEKAERHCLQLGRELDEQCIALEHTQGKLRNFQVEMEAKELLLQQAVSHQAKLEAATRLLQGKEANLQGRLNHVMNENTQLQNKVTEMAEKLSASEDMVLELQKELNHIVKDKLEQGEPHSPELLKQSERFAEIVLEYERQCQVLHDQNRALRRELQRLRLQLQESRAEGGLPAAEMPLPVEQLQEQLQDLRVQLETKVSGVEGDVLVAWPKPDVALPKTGLSSGKLCFAALWSEADPLPLPSRKNGSELGREKLEELTEIAELTALSEKGKEELSHPDVQMPQLGCEPPEHKAGHSHGPGTAQLQSQSLLEAEWLRGAEIAARLEHHQRHAVCRMEMELLQQQLQASQEKLLEAKASLSLAQAQHTLQLQQAKAQINNMVPKKQFEQLQNILRDEQCKTQQLQESLQLQAEQTCRQMVRTQEEHEQLLQAAVEQAEGLEQSLRNAEALLADRAAQLRDAQAQLSRNKLLIEELRGENRRFAMALQAAELKQKRMEEKNQLLEEQASALKQLIGKITPASLSG</sequence>
<comment type="caution">
    <text evidence="6">The sequence shown here is derived from an EMBL/GenBank/DDBJ whole genome shotgun (WGS) entry which is preliminary data.</text>
</comment>
<dbReference type="PANTHER" id="PTHR18905">
    <property type="entry name" value="NINEIN"/>
    <property type="match status" value="1"/>
</dbReference>
<gene>
    <name evidence="6" type="ORF">DV515_00015335</name>
</gene>
<feature type="coiled-coil region" evidence="5">
    <location>
        <begin position="495"/>
        <end position="672"/>
    </location>
</feature>
<keyword evidence="5" id="KW-0175">Coiled coil</keyword>
<organism evidence="6 7">
    <name type="scientific">Chloebia gouldiae</name>
    <name type="common">Gouldian finch</name>
    <name type="synonym">Erythrura gouldiae</name>
    <dbReference type="NCBI Taxonomy" id="44316"/>
    <lineage>
        <taxon>Eukaryota</taxon>
        <taxon>Metazoa</taxon>
        <taxon>Chordata</taxon>
        <taxon>Craniata</taxon>
        <taxon>Vertebrata</taxon>
        <taxon>Euteleostomi</taxon>
        <taxon>Archelosauria</taxon>
        <taxon>Archosauria</taxon>
        <taxon>Dinosauria</taxon>
        <taxon>Saurischia</taxon>
        <taxon>Theropoda</taxon>
        <taxon>Coelurosauria</taxon>
        <taxon>Aves</taxon>
        <taxon>Neognathae</taxon>
        <taxon>Neoaves</taxon>
        <taxon>Telluraves</taxon>
        <taxon>Australaves</taxon>
        <taxon>Passeriformes</taxon>
        <taxon>Passeroidea</taxon>
        <taxon>Passeridae</taxon>
        <taxon>Chloebia</taxon>
    </lineage>
</organism>
<reference evidence="6 7" key="1">
    <citation type="journal article" date="2018" name="Proc. R. Soc. B">
        <title>A non-coding region near Follistatin controls head colour polymorphism in the Gouldian finch.</title>
        <authorList>
            <person name="Toomey M.B."/>
            <person name="Marques C.I."/>
            <person name="Andrade P."/>
            <person name="Araujo P.M."/>
            <person name="Sabatino S."/>
            <person name="Gazda M.A."/>
            <person name="Afonso S."/>
            <person name="Lopes R.J."/>
            <person name="Corbo J.C."/>
            <person name="Carneiro M."/>
        </authorList>
    </citation>
    <scope>NUCLEOTIDE SEQUENCE [LARGE SCALE GENOMIC DNA]</scope>
    <source>
        <strain evidence="6">Red01</strain>
        <tissue evidence="6">Muscle</tissue>
    </source>
</reference>
<evidence type="ECO:0000256" key="1">
    <source>
        <dbReference type="ARBA" id="ARBA00004300"/>
    </source>
</evidence>